<comment type="similarity">
    <text evidence="1">Belongs to the AVL9 family.</text>
</comment>
<protein>
    <recommendedName>
        <fullName evidence="3">UDENN domain-containing protein</fullName>
    </recommendedName>
</protein>
<dbReference type="Pfam" id="PF09794">
    <property type="entry name" value="Avl9"/>
    <property type="match status" value="1"/>
</dbReference>
<dbReference type="GO" id="GO:0005737">
    <property type="term" value="C:cytoplasm"/>
    <property type="evidence" value="ECO:0007669"/>
    <property type="project" value="TreeGrafter"/>
</dbReference>
<dbReference type="PANTHER" id="PTHR31017:SF1">
    <property type="entry name" value="LATE SECRETORY PATHWAY PROTEIN AVL9 HOMOLOG"/>
    <property type="match status" value="1"/>
</dbReference>
<dbReference type="InterPro" id="IPR018307">
    <property type="entry name" value="ABL9/DENND6_dom"/>
</dbReference>
<dbReference type="OMA" id="IRTQFRV"/>
<evidence type="ECO:0000256" key="1">
    <source>
        <dbReference type="ARBA" id="ARBA00038178"/>
    </source>
</evidence>
<feature type="compositionally biased region" description="Basic and acidic residues" evidence="2">
    <location>
        <begin position="594"/>
        <end position="609"/>
    </location>
</feature>
<dbReference type="InterPro" id="IPR051731">
    <property type="entry name" value="DENND11/AVL9_GEFs"/>
</dbReference>
<organism evidence="4 5">
    <name type="scientific">Henningerozyma blattae (strain ATCC 34711 / CBS 6284 / DSM 70876 / NBRC 10599 / NRRL Y-10934 / UCD 77-7)</name>
    <name type="common">Yeast</name>
    <name type="synonym">Tetrapisispora blattae</name>
    <dbReference type="NCBI Taxonomy" id="1071380"/>
    <lineage>
        <taxon>Eukaryota</taxon>
        <taxon>Fungi</taxon>
        <taxon>Dikarya</taxon>
        <taxon>Ascomycota</taxon>
        <taxon>Saccharomycotina</taxon>
        <taxon>Saccharomycetes</taxon>
        <taxon>Saccharomycetales</taxon>
        <taxon>Saccharomycetaceae</taxon>
        <taxon>Henningerozyma</taxon>
    </lineage>
</organism>
<dbReference type="FunCoup" id="I2GVM7">
    <property type="interactions" value="266"/>
</dbReference>
<feature type="region of interest" description="Disordered" evidence="2">
    <location>
        <begin position="733"/>
        <end position="758"/>
    </location>
</feature>
<keyword evidence="5" id="KW-1185">Reference proteome</keyword>
<feature type="compositionally biased region" description="Polar residues" evidence="2">
    <location>
        <begin position="529"/>
        <end position="563"/>
    </location>
</feature>
<dbReference type="RefSeq" id="XP_004177698.1">
    <property type="nucleotide sequence ID" value="XM_004177650.1"/>
</dbReference>
<dbReference type="PROSITE" id="PS50211">
    <property type="entry name" value="DENN"/>
    <property type="match status" value="1"/>
</dbReference>
<dbReference type="InterPro" id="IPR037516">
    <property type="entry name" value="Tripartite_DENN"/>
</dbReference>
<accession>I2GVM7</accession>
<feature type="region of interest" description="Disordered" evidence="2">
    <location>
        <begin position="484"/>
        <end position="673"/>
    </location>
</feature>
<gene>
    <name evidence="4" type="primary">TBLA0A03810</name>
    <name evidence="4" type="ORF">TBLA_0A03810</name>
</gene>
<feature type="compositionally biased region" description="Polar residues" evidence="2">
    <location>
        <begin position="620"/>
        <end position="648"/>
    </location>
</feature>
<proteinExistence type="inferred from homology"/>
<dbReference type="PANTHER" id="PTHR31017">
    <property type="entry name" value="LATE SECRETORY PATHWAY PROTEIN AVL9-RELATED"/>
    <property type="match status" value="1"/>
</dbReference>
<sequence length="758" mass="85895">MSEDIIFGVCLVDFHHTRGPEVEYWYGLPKETDTTQLWPNLPFQALPDGSHSYEETFTYFTLLFNEKLNRAPSKDASELNLDIDGNAADYTTLFAISCSRQIKSEDLLEKNKDVTRSTVQKSLVVISRKLIFGQIKDKLSIVTNVFFSQRNFSDRNIIISLYENLSSLFKTQTIQESNLYVGLSLRKILHDFKKDVLVILKAMLLEKKIIFYGHDVESLCNLEFALIGLIPRLPSDLGDSGSPLLFKDISSLQPIDSFKSSDRKSILKFQGLPLHIFEKGGLFSPYMPLQQIGDLKSENTKFFTIGTSNSLLLEQKDELCQIFIDADNFHVEIIDKSLNTSLQLSYHDKKWIEYISTLVDNSWNEDDYTTPNNSQFEGSEDFIRWQFEDYFAGMLSSEKLDDFLLNNKNNASSLETIPVELKNNFPINLFGSEWVQKWRLTQNHKIFSKITDDRLFDLFPPKHIYQSADTMAVFQQKFSGTIEKMKRSHKERFDKTSSNEKKDPGNNTTKTPPSKLNVDQNDETDIKHSQSNKILENVKSNTTENASKSDVLSVSKSFTSSHANDMKEESKGSKTPQSDIWNNWKDLFNRKKNKDKEPHKGKEQEKDVSDVGSEYIVEHSSLQGGDSSTVGTPSTPDSNPKSFNNTLDKSPISRKSPAQRKSPIINESKNNSGSHITINTATLYLGKIKGHSAKHSSNRSITRIKKSDDLSIGLGLHTDDSTQVDKASDLTDQALSKKSSISNIDDDDSTKISVTKDI</sequence>
<evidence type="ECO:0000256" key="2">
    <source>
        <dbReference type="SAM" id="MobiDB-lite"/>
    </source>
</evidence>
<dbReference type="InParanoid" id="I2GVM7"/>
<dbReference type="KEGG" id="tbl:TBLA_0A03810"/>
<evidence type="ECO:0000313" key="5">
    <source>
        <dbReference type="Proteomes" id="UP000002866"/>
    </source>
</evidence>
<dbReference type="GO" id="GO:0006892">
    <property type="term" value="P:post-Golgi vesicle-mediated transport"/>
    <property type="evidence" value="ECO:0007669"/>
    <property type="project" value="EnsemblFungi"/>
</dbReference>
<dbReference type="eggNOG" id="KOG3823">
    <property type="taxonomic scope" value="Eukaryota"/>
</dbReference>
<dbReference type="Proteomes" id="UP000002866">
    <property type="component" value="Chromosome 1"/>
</dbReference>
<name>I2GVM7_HENB6</name>
<dbReference type="EMBL" id="HE806316">
    <property type="protein sequence ID" value="CCH58179.1"/>
    <property type="molecule type" value="Genomic_DNA"/>
</dbReference>
<dbReference type="OrthoDB" id="26278at2759"/>
<feature type="domain" description="UDENN" evidence="3">
    <location>
        <begin position="7"/>
        <end position="461"/>
    </location>
</feature>
<dbReference type="AlphaFoldDB" id="I2GVM7"/>
<dbReference type="GeneID" id="14492911"/>
<evidence type="ECO:0000259" key="3">
    <source>
        <dbReference type="PROSITE" id="PS50211"/>
    </source>
</evidence>
<evidence type="ECO:0000313" key="4">
    <source>
        <dbReference type="EMBL" id="CCH58179.1"/>
    </source>
</evidence>
<dbReference type="HOGENOM" id="CLU_009066_3_1_1"/>
<reference evidence="4 5" key="1">
    <citation type="journal article" date="2011" name="Proc. Natl. Acad. Sci. U.S.A.">
        <title>Evolutionary erosion of yeast sex chromosomes by mating-type switching accidents.</title>
        <authorList>
            <person name="Gordon J.L."/>
            <person name="Armisen D."/>
            <person name="Proux-Wera E."/>
            <person name="Oheigeartaigh S.S."/>
            <person name="Byrne K.P."/>
            <person name="Wolfe K.H."/>
        </authorList>
    </citation>
    <scope>NUCLEOTIDE SEQUENCE [LARGE SCALE GENOMIC DNA]</scope>
    <source>
        <strain evidence="5">ATCC 34711 / CBS 6284 / DSM 70876 / NBRC 10599 / NRRL Y-10934 / UCD 77-7</strain>
    </source>
</reference>
<feature type="compositionally biased region" description="Basic and acidic residues" evidence="2">
    <location>
        <begin position="491"/>
        <end position="504"/>
    </location>
</feature>
<feature type="compositionally biased region" description="Polar residues" evidence="2">
    <location>
        <begin position="505"/>
        <end position="519"/>
    </location>
</feature>